<organism evidence="2 4">
    <name type="scientific">Phytophthora cactorum</name>
    <dbReference type="NCBI Taxonomy" id="29920"/>
    <lineage>
        <taxon>Eukaryota</taxon>
        <taxon>Sar</taxon>
        <taxon>Stramenopiles</taxon>
        <taxon>Oomycota</taxon>
        <taxon>Peronosporomycetes</taxon>
        <taxon>Peronosporales</taxon>
        <taxon>Peronosporaceae</taxon>
        <taxon>Phytophthora</taxon>
    </lineage>
</organism>
<proteinExistence type="predicted"/>
<name>A0A8T0YCD2_9STRA</name>
<dbReference type="EMBL" id="RCML01001528">
    <property type="protein sequence ID" value="KAG2961928.1"/>
    <property type="molecule type" value="Genomic_DNA"/>
</dbReference>
<dbReference type="Proteomes" id="UP000735874">
    <property type="component" value="Unassembled WGS sequence"/>
</dbReference>
<evidence type="ECO:0000313" key="4">
    <source>
        <dbReference type="Proteomes" id="UP000735874"/>
    </source>
</evidence>
<dbReference type="VEuPathDB" id="FungiDB:PC110_g18075"/>
<protein>
    <submittedName>
        <fullName evidence="2">Uncharacterized protein</fullName>
    </submittedName>
</protein>
<sequence>MDQPSSHQLLVEANNALIQEFKATVERMQDIEMELDDVQMALQEDHEEVETYTDDIADCCDRINAIDEFVRDIEAGNVPAMADVASIVSNMAEEREEEEAMLKRLGEVRACHEQQIQQMSAKLATLQEEKLMLQKKSAQIWTHPKRTLDIYYLVLIVRDVVSLSAHYDLQVDAA</sequence>
<dbReference type="AlphaFoldDB" id="A0A8T0YCD2"/>
<accession>A0A8T0YCD2</accession>
<dbReference type="EMBL" id="RCMG01001483">
    <property type="protein sequence ID" value="KAG2826288.1"/>
    <property type="molecule type" value="Genomic_DNA"/>
</dbReference>
<evidence type="ECO:0000313" key="2">
    <source>
        <dbReference type="EMBL" id="KAG2826288.1"/>
    </source>
</evidence>
<comment type="caution">
    <text evidence="2">The sequence shown here is derived from an EMBL/GenBank/DDBJ whole genome shotgun (WGS) entry which is preliminary data.</text>
</comment>
<evidence type="ECO:0000313" key="3">
    <source>
        <dbReference type="EMBL" id="KAG2961928.1"/>
    </source>
</evidence>
<evidence type="ECO:0000256" key="1">
    <source>
        <dbReference type="SAM" id="Coils"/>
    </source>
</evidence>
<gene>
    <name evidence="2" type="ORF">PC113_g21799</name>
    <name evidence="3" type="ORF">PC118_g21702</name>
</gene>
<keyword evidence="1" id="KW-0175">Coiled coil</keyword>
<dbReference type="Proteomes" id="UP000697107">
    <property type="component" value="Unassembled WGS sequence"/>
</dbReference>
<feature type="coiled-coil region" evidence="1">
    <location>
        <begin position="88"/>
        <end position="136"/>
    </location>
</feature>
<reference evidence="2" key="1">
    <citation type="submission" date="2018-10" db="EMBL/GenBank/DDBJ databases">
        <title>Effector identification in a new, highly contiguous assembly of the strawberry crown rot pathogen Phytophthora cactorum.</title>
        <authorList>
            <person name="Armitage A.D."/>
            <person name="Nellist C.F."/>
            <person name="Bates H."/>
            <person name="Vickerstaff R.J."/>
            <person name="Harrison R.J."/>
        </authorList>
    </citation>
    <scope>NUCLEOTIDE SEQUENCE</scope>
    <source>
        <strain evidence="2">15-7</strain>
        <strain evidence="3">P415</strain>
    </source>
</reference>